<keyword evidence="1" id="KW-0812">Transmembrane</keyword>
<evidence type="ECO:0008006" key="3">
    <source>
        <dbReference type="Google" id="ProtNLM"/>
    </source>
</evidence>
<keyword evidence="1" id="KW-1133">Transmembrane helix</keyword>
<proteinExistence type="predicted"/>
<reference evidence="2" key="1">
    <citation type="submission" date="2014-11" db="EMBL/GenBank/DDBJ databases">
        <authorList>
            <person name="Zhu J."/>
            <person name="Qi W."/>
            <person name="Song R."/>
        </authorList>
    </citation>
    <scope>NUCLEOTIDE SEQUENCE</scope>
</reference>
<dbReference type="InterPro" id="IPR035986">
    <property type="entry name" value="PKD_dom_sf"/>
</dbReference>
<dbReference type="AlphaFoldDB" id="A0A1B1TAF5"/>
<evidence type="ECO:0000313" key="2">
    <source>
        <dbReference type="EMBL" id="ANV79259.1"/>
    </source>
</evidence>
<name>A0A1B1TAF5_9ARCH</name>
<dbReference type="EMBL" id="KP211817">
    <property type="protein sequence ID" value="ANV79259.1"/>
    <property type="molecule type" value="Genomic_DNA"/>
</dbReference>
<dbReference type="Gene3D" id="2.60.40.10">
    <property type="entry name" value="Immunoglobulins"/>
    <property type="match status" value="2"/>
</dbReference>
<keyword evidence="1" id="KW-0472">Membrane</keyword>
<dbReference type="InterPro" id="IPR013783">
    <property type="entry name" value="Ig-like_fold"/>
</dbReference>
<dbReference type="SUPFAM" id="SSF49299">
    <property type="entry name" value="PKD domain"/>
    <property type="match status" value="1"/>
</dbReference>
<protein>
    <recommendedName>
        <fullName evidence="3">PKD domain-containing protein</fullName>
    </recommendedName>
</protein>
<sequence length="758" mass="84366">MNMILNERNCDTIQKVCRNGWLMKRQPGGILAVVIILLSTQFIHAESKAITNCNNVNAISLPDNWTLEQQSCVRIDLGELEPSKIFDFEISSNNEIDIILFPANSLEVYLNEQSYRNEMIWQQESVFENFNGDGEWHWTVPDDREKTRWYMIIDNFAHPGDDGMGAQGELEAQVSFDMQEITTQPYTLFDSIIRVETSSFSTAEGPIVVDAGTKINIFARTMEGNPDIFIMTEEQKNLYSNGGTAASRIIEADLLLVSSEMYKQWLVPESYEGVNLYVIVDNRAGPGGGGAGTTIAKTTITITLDPVINPVISTLNPQQTYDVGELISFSALDTPNRSNQISDSGYSWDVDQDDIPDFFGPILDYMWPNPNNASLKLSVISTDGTMVSTILPLQIEDNTPPNASISVNGDLQKGYNQTILISALFSDNWGVESTEWLVDGIIEQSNASIGDSFTSSFTFSFDSNYQPGEHNIEFIVTDKSGQKSSDSVKVILSDLSPPIFDNYVNQISVSVGEPVTFEISAYDEESDEIQYSWIFNEGMEDETQLYGRLIQYDFQTTGAQRVLCIAENNAGLSSQAEIIVTVIESDSEEKSLNPFFILIIVILFLIIISIIAYILFRRRILIRAEELSQKKEEPVEEIKPPSAEEQKQMWAQTSPNLYMSGSKPILDVSDVDLEELLEDAQTPPSTSTTSEDSLLSDLIDDVPDSQASKPVNEKISDRVIKKNCSSCNLLFSVELPEGIDSARTACPKCGSIEEVNLV</sequence>
<feature type="transmembrane region" description="Helical" evidence="1">
    <location>
        <begin position="595"/>
        <end position="616"/>
    </location>
</feature>
<evidence type="ECO:0000256" key="1">
    <source>
        <dbReference type="SAM" id="Phobius"/>
    </source>
</evidence>
<reference evidence="2" key="2">
    <citation type="journal article" date="2015" name="ISME J.">
        <title>A new class of marine Euryarchaeota group II from the Mediterranean deep chlorophyll maximum.</title>
        <authorList>
            <person name="Martin-Cuadrado A.B."/>
            <person name="Garcia-Heredia I."/>
            <person name="Molto A.G."/>
            <person name="Lopez-Ubeda R."/>
            <person name="Kimes N."/>
            <person name="Lopez-Garcia P."/>
            <person name="Moreira D."/>
            <person name="Rodriguez-Valera F."/>
        </authorList>
    </citation>
    <scope>NUCLEOTIDE SEQUENCE</scope>
</reference>
<organism evidence="2">
    <name type="scientific">uncultured Poseidoniia archaeon</name>
    <dbReference type="NCBI Taxonomy" id="1697135"/>
    <lineage>
        <taxon>Archaea</taxon>
        <taxon>Methanobacteriati</taxon>
        <taxon>Thermoplasmatota</taxon>
        <taxon>Candidatus Poseidoniia</taxon>
        <taxon>environmental samples</taxon>
    </lineage>
</organism>
<accession>A0A1B1TAF5</accession>